<name>A0AAN6W3Y0_9PEZI</name>
<evidence type="ECO:0000313" key="3">
    <source>
        <dbReference type="EMBL" id="KAK4174560.1"/>
    </source>
</evidence>
<feature type="transmembrane region" description="Helical" evidence="2">
    <location>
        <begin position="278"/>
        <end position="298"/>
    </location>
</feature>
<accession>A0AAN6W3Y0</accession>
<reference evidence="3" key="2">
    <citation type="submission" date="2023-05" db="EMBL/GenBank/DDBJ databases">
        <authorList>
            <consortium name="Lawrence Berkeley National Laboratory"/>
            <person name="Steindorff A."/>
            <person name="Hensen N."/>
            <person name="Bonometti L."/>
            <person name="Westerberg I."/>
            <person name="Brannstrom I.O."/>
            <person name="Guillou S."/>
            <person name="Cros-Aarteil S."/>
            <person name="Calhoun S."/>
            <person name="Haridas S."/>
            <person name="Kuo A."/>
            <person name="Mondo S."/>
            <person name="Pangilinan J."/>
            <person name="Riley R."/>
            <person name="Labutti K."/>
            <person name="Andreopoulos B."/>
            <person name="Lipzen A."/>
            <person name="Chen C."/>
            <person name="Yanf M."/>
            <person name="Daum C."/>
            <person name="Ng V."/>
            <person name="Clum A."/>
            <person name="Ohm R."/>
            <person name="Martin F."/>
            <person name="Silar P."/>
            <person name="Natvig D."/>
            <person name="Lalanne C."/>
            <person name="Gautier V."/>
            <person name="Ament-Velasquez S.L."/>
            <person name="Kruys A."/>
            <person name="Hutchinson M.I."/>
            <person name="Powell A.J."/>
            <person name="Barry K."/>
            <person name="Miller A.N."/>
            <person name="Grigoriev I.V."/>
            <person name="Debuchy R."/>
            <person name="Gladieux P."/>
            <person name="Thoren M.H."/>
            <person name="Johannesson H."/>
        </authorList>
    </citation>
    <scope>NUCLEOTIDE SEQUENCE</scope>
    <source>
        <strain evidence="3">CBS 892.96</strain>
    </source>
</reference>
<comment type="caution">
    <text evidence="3">The sequence shown here is derived from an EMBL/GenBank/DDBJ whole genome shotgun (WGS) entry which is preliminary data.</text>
</comment>
<keyword evidence="2" id="KW-0472">Membrane</keyword>
<feature type="region of interest" description="Disordered" evidence="1">
    <location>
        <begin position="364"/>
        <end position="401"/>
    </location>
</feature>
<feature type="compositionally biased region" description="Basic and acidic residues" evidence="1">
    <location>
        <begin position="437"/>
        <end position="462"/>
    </location>
</feature>
<feature type="transmembrane region" description="Helical" evidence="2">
    <location>
        <begin position="318"/>
        <end position="339"/>
    </location>
</feature>
<dbReference type="Proteomes" id="UP001302321">
    <property type="component" value="Unassembled WGS sequence"/>
</dbReference>
<gene>
    <name evidence="3" type="ORF">QBC36DRAFT_38211</name>
</gene>
<sequence>MPALPPLSHAYDLVAHNSTANTVVPALAAAVKAIETPAKVVCSWPVSGQYGPGSRILYYVLVAACVLARKTEWLRNACLAAALIFPAVAAVHGVALAALHVPAAVDMDIYGAFQFCSIGILTAPITVRLSTTYFNNPGRNTIFLWAGIILVGLLALTVEFFRSEAVPCDTDEPFFVYGESLCGLICSIDDGPYSPMRHGSADEIYVIPEPTVMTFGTATLFCAACCIPAILSMVSMWDKILKVNWKERFGETYNDQPEEGTNGATPERMNRVNSIIRGFLSVVEIPVFGAAVVAILVVGELNFWSTPVNWQTEPMANVGQWAPIVASAFAACGSLYMLLAEEMTASENPVSSHCNCSHHHEDIPPQNPLGIDPFGPKRVSEDKLSDAPNRPDVGRRRRKIGKGLMAISRAFTVDPKTFDDSEFQHGMASTYPTLPGEEFRHPNLRRIEDVYNTPRPEDDERGRRRSRANSFTGMSVTGFTTRPSPPSSSRALSPNPAAPSRPELTDASSLQIGLSRPDVNNSGASSSHRASHDSGPPRQNDDPDTTSPSAKPGASVTIQPSGFNSPSIVVSAENEPVGILPPAPVHKPPS</sequence>
<feature type="compositionally biased region" description="Polar residues" evidence="1">
    <location>
        <begin position="468"/>
        <end position="481"/>
    </location>
</feature>
<dbReference type="AlphaFoldDB" id="A0AAN6W3Y0"/>
<feature type="transmembrane region" description="Helical" evidence="2">
    <location>
        <begin position="109"/>
        <end position="130"/>
    </location>
</feature>
<evidence type="ECO:0000256" key="1">
    <source>
        <dbReference type="SAM" id="MobiDB-lite"/>
    </source>
</evidence>
<feature type="region of interest" description="Disordered" evidence="1">
    <location>
        <begin position="428"/>
        <end position="569"/>
    </location>
</feature>
<evidence type="ECO:0000256" key="2">
    <source>
        <dbReference type="SAM" id="Phobius"/>
    </source>
</evidence>
<feature type="compositionally biased region" description="Polar residues" evidence="1">
    <location>
        <begin position="556"/>
        <end position="568"/>
    </location>
</feature>
<dbReference type="EMBL" id="MU866275">
    <property type="protein sequence ID" value="KAK4174560.1"/>
    <property type="molecule type" value="Genomic_DNA"/>
</dbReference>
<reference evidence="3" key="1">
    <citation type="journal article" date="2023" name="Mol. Phylogenet. Evol.">
        <title>Genome-scale phylogeny and comparative genomics of the fungal order Sordariales.</title>
        <authorList>
            <person name="Hensen N."/>
            <person name="Bonometti L."/>
            <person name="Westerberg I."/>
            <person name="Brannstrom I.O."/>
            <person name="Guillou S."/>
            <person name="Cros-Aarteil S."/>
            <person name="Calhoun S."/>
            <person name="Haridas S."/>
            <person name="Kuo A."/>
            <person name="Mondo S."/>
            <person name="Pangilinan J."/>
            <person name="Riley R."/>
            <person name="LaButti K."/>
            <person name="Andreopoulos B."/>
            <person name="Lipzen A."/>
            <person name="Chen C."/>
            <person name="Yan M."/>
            <person name="Daum C."/>
            <person name="Ng V."/>
            <person name="Clum A."/>
            <person name="Steindorff A."/>
            <person name="Ohm R.A."/>
            <person name="Martin F."/>
            <person name="Silar P."/>
            <person name="Natvig D.O."/>
            <person name="Lalanne C."/>
            <person name="Gautier V."/>
            <person name="Ament-Velasquez S.L."/>
            <person name="Kruys A."/>
            <person name="Hutchinson M.I."/>
            <person name="Powell A.J."/>
            <person name="Barry K."/>
            <person name="Miller A.N."/>
            <person name="Grigoriev I.V."/>
            <person name="Debuchy R."/>
            <person name="Gladieux P."/>
            <person name="Hiltunen Thoren M."/>
            <person name="Johannesson H."/>
        </authorList>
    </citation>
    <scope>NUCLEOTIDE SEQUENCE</scope>
    <source>
        <strain evidence="3">CBS 892.96</strain>
    </source>
</reference>
<feature type="transmembrane region" description="Helical" evidence="2">
    <location>
        <begin position="215"/>
        <end position="237"/>
    </location>
</feature>
<protein>
    <submittedName>
        <fullName evidence="3">Uncharacterized protein</fullName>
    </submittedName>
</protein>
<feature type="compositionally biased region" description="Polar residues" evidence="1">
    <location>
        <begin position="506"/>
        <end position="528"/>
    </location>
</feature>
<feature type="transmembrane region" description="Helical" evidence="2">
    <location>
        <begin position="142"/>
        <end position="161"/>
    </location>
</feature>
<evidence type="ECO:0000313" key="4">
    <source>
        <dbReference type="Proteomes" id="UP001302321"/>
    </source>
</evidence>
<keyword evidence="2" id="KW-1133">Transmembrane helix</keyword>
<keyword evidence="4" id="KW-1185">Reference proteome</keyword>
<keyword evidence="2" id="KW-0812">Transmembrane</keyword>
<organism evidence="3 4">
    <name type="scientific">Triangularia setosa</name>
    <dbReference type="NCBI Taxonomy" id="2587417"/>
    <lineage>
        <taxon>Eukaryota</taxon>
        <taxon>Fungi</taxon>
        <taxon>Dikarya</taxon>
        <taxon>Ascomycota</taxon>
        <taxon>Pezizomycotina</taxon>
        <taxon>Sordariomycetes</taxon>
        <taxon>Sordariomycetidae</taxon>
        <taxon>Sordariales</taxon>
        <taxon>Podosporaceae</taxon>
        <taxon>Triangularia</taxon>
    </lineage>
</organism>
<feature type="compositionally biased region" description="Low complexity" evidence="1">
    <location>
        <begin position="487"/>
        <end position="502"/>
    </location>
</feature>
<proteinExistence type="predicted"/>
<feature type="transmembrane region" description="Helical" evidence="2">
    <location>
        <begin position="77"/>
        <end position="103"/>
    </location>
</feature>